<dbReference type="Pfam" id="PF12833">
    <property type="entry name" value="HTH_18"/>
    <property type="match status" value="1"/>
</dbReference>
<proteinExistence type="predicted"/>
<gene>
    <name evidence="5" type="ORF">AZ34_08000</name>
</gene>
<evidence type="ECO:0000259" key="4">
    <source>
        <dbReference type="PROSITE" id="PS01124"/>
    </source>
</evidence>
<name>A0A016XIK2_9BURK</name>
<dbReference type="GO" id="GO:0043565">
    <property type="term" value="F:sequence-specific DNA binding"/>
    <property type="evidence" value="ECO:0007669"/>
    <property type="project" value="InterPro"/>
</dbReference>
<accession>A0A016XIK2</accession>
<dbReference type="Pfam" id="PF14525">
    <property type="entry name" value="AraC_binding_2"/>
    <property type="match status" value="1"/>
</dbReference>
<sequence length="323" mass="35892">MQVAPPDSSVRRWTTDAVADEQRLDYWVGAICEAFLEMGCSSRAARRFDGELTSLPVADVVFNQVISSTQDVYRTPTAIARGGAHPYYLITQWRYPWQLRQGGRLLQLRPGDAALVDSAQSYELHFPEAVGCLSVQIPRFWAARWLAMPESTQARVAARDQDWGRMLSALCVQLGQQPLLARGYPAALLSDHLGALLAAALEPAVTSGLPASGRQALLERARDLMRQRLDEIGLTAERVAVELGVSVRTLHRCFTAADASFAGTLRRLRLEQARAWLAQPRWARVGVGEIGRLCGFPDPSHFTREFQQAFGQTPARWRRTTHG</sequence>
<dbReference type="PANTHER" id="PTHR46796">
    <property type="entry name" value="HTH-TYPE TRANSCRIPTIONAL ACTIVATOR RHAS-RELATED"/>
    <property type="match status" value="1"/>
</dbReference>
<keyword evidence="2" id="KW-0238">DNA-binding</keyword>
<dbReference type="PROSITE" id="PS01124">
    <property type="entry name" value="HTH_ARAC_FAMILY_2"/>
    <property type="match status" value="1"/>
</dbReference>
<reference evidence="5 6" key="1">
    <citation type="submission" date="2014-02" db="EMBL/GenBank/DDBJ databases">
        <title>Draft Genome of Hylemonella gracilis isolated from the Niagara River.</title>
        <authorList>
            <person name="Pawlowski D.R."/>
            <person name="Koudelka G.B."/>
        </authorList>
    </citation>
    <scope>NUCLEOTIDE SEQUENCE [LARGE SCALE GENOMIC DNA]</scope>
    <source>
        <strain evidence="5 6">Niagara R</strain>
    </source>
</reference>
<dbReference type="AlphaFoldDB" id="A0A016XIK2"/>
<dbReference type="Gene3D" id="1.10.10.60">
    <property type="entry name" value="Homeodomain-like"/>
    <property type="match status" value="1"/>
</dbReference>
<dbReference type="InterPro" id="IPR009057">
    <property type="entry name" value="Homeodomain-like_sf"/>
</dbReference>
<keyword evidence="1" id="KW-0805">Transcription regulation</keyword>
<evidence type="ECO:0000256" key="1">
    <source>
        <dbReference type="ARBA" id="ARBA00023015"/>
    </source>
</evidence>
<dbReference type="InterPro" id="IPR050204">
    <property type="entry name" value="AraC_XylS_family_regulators"/>
</dbReference>
<dbReference type="PANTHER" id="PTHR46796:SF6">
    <property type="entry name" value="ARAC SUBFAMILY"/>
    <property type="match status" value="1"/>
</dbReference>
<evidence type="ECO:0000313" key="5">
    <source>
        <dbReference type="EMBL" id="EYC51023.1"/>
    </source>
</evidence>
<dbReference type="GO" id="GO:0003700">
    <property type="term" value="F:DNA-binding transcription factor activity"/>
    <property type="evidence" value="ECO:0007669"/>
    <property type="project" value="InterPro"/>
</dbReference>
<evidence type="ECO:0000256" key="3">
    <source>
        <dbReference type="ARBA" id="ARBA00023163"/>
    </source>
</evidence>
<keyword evidence="3" id="KW-0804">Transcription</keyword>
<dbReference type="eggNOG" id="COG2207">
    <property type="taxonomic scope" value="Bacteria"/>
</dbReference>
<dbReference type="InterPro" id="IPR018060">
    <property type="entry name" value="HTH_AraC"/>
</dbReference>
<dbReference type="STRING" id="1458275.AZ34_08000"/>
<evidence type="ECO:0000256" key="2">
    <source>
        <dbReference type="ARBA" id="ARBA00023125"/>
    </source>
</evidence>
<dbReference type="InterPro" id="IPR035418">
    <property type="entry name" value="AraC-bd_2"/>
</dbReference>
<comment type="caution">
    <text evidence="5">The sequence shown here is derived from an EMBL/GenBank/DDBJ whole genome shotgun (WGS) entry which is preliminary data.</text>
</comment>
<dbReference type="EMBL" id="JEMG01000001">
    <property type="protein sequence ID" value="EYC51023.1"/>
    <property type="molecule type" value="Genomic_DNA"/>
</dbReference>
<dbReference type="SMART" id="SM00342">
    <property type="entry name" value="HTH_ARAC"/>
    <property type="match status" value="1"/>
</dbReference>
<feature type="domain" description="HTH araC/xylS-type" evidence="4">
    <location>
        <begin position="219"/>
        <end position="320"/>
    </location>
</feature>
<dbReference type="PROSITE" id="PS00041">
    <property type="entry name" value="HTH_ARAC_FAMILY_1"/>
    <property type="match status" value="1"/>
</dbReference>
<dbReference type="InterPro" id="IPR018062">
    <property type="entry name" value="HTH_AraC-typ_CS"/>
</dbReference>
<organism evidence="5 6">
    <name type="scientific">Hylemonella gracilis str. Niagara R</name>
    <dbReference type="NCBI Taxonomy" id="1458275"/>
    <lineage>
        <taxon>Bacteria</taxon>
        <taxon>Pseudomonadati</taxon>
        <taxon>Pseudomonadota</taxon>
        <taxon>Betaproteobacteria</taxon>
        <taxon>Burkholderiales</taxon>
        <taxon>Comamonadaceae</taxon>
        <taxon>Hylemonella</taxon>
    </lineage>
</organism>
<dbReference type="Proteomes" id="UP000023268">
    <property type="component" value="Unassembled WGS sequence"/>
</dbReference>
<dbReference type="InterPro" id="IPR020449">
    <property type="entry name" value="Tscrpt_reg_AraC-type_HTH"/>
</dbReference>
<dbReference type="PRINTS" id="PR00032">
    <property type="entry name" value="HTHARAC"/>
</dbReference>
<evidence type="ECO:0000313" key="6">
    <source>
        <dbReference type="Proteomes" id="UP000023268"/>
    </source>
</evidence>
<protein>
    <submittedName>
        <fullName evidence="5">AraC family transcriptional regulator</fullName>
    </submittedName>
</protein>
<dbReference type="RefSeq" id="WP_035606772.1">
    <property type="nucleotide sequence ID" value="NZ_JEMG01000001.1"/>
</dbReference>
<dbReference type="OrthoDB" id="8776159at2"/>
<dbReference type="SUPFAM" id="SSF46689">
    <property type="entry name" value="Homeodomain-like"/>
    <property type="match status" value="1"/>
</dbReference>